<gene>
    <name evidence="2" type="ORF">DJ017_18435</name>
</gene>
<sequence>MAKILGGIGTSHVPAIGRAIARGEQQTPYWAPFFGGYPPAQRWLAKTRPDVAVVFYNDHGLNFFLDKMPTFAIGAAAEYRNADEGWGLSVAPPVAGDPELSWAIVEGVVARDFDPTTCQEMLIDHAVTVPLQLLWPDHAAPPVRIVPIAINTVQHPLPSARRCFALGQAVGAAIEAFPRDLDVVVIGTGGLSHQLDGERAGFLNAAFDRECLEKIVDEPEALTRYTNDELVELAGTQGIELLMWLAMRGALRKPVRTHQHYHAPVSNTGGALLVMDETPGAAALAA</sequence>
<dbReference type="GO" id="GO:0016702">
    <property type="term" value="F:oxidoreductase activity, acting on single donors with incorporation of molecular oxygen, incorporation of two atoms of oxygen"/>
    <property type="evidence" value="ECO:0007669"/>
    <property type="project" value="UniProtKB-ARBA"/>
</dbReference>
<dbReference type="Pfam" id="PF02900">
    <property type="entry name" value="LigB"/>
    <property type="match status" value="1"/>
</dbReference>
<keyword evidence="3" id="KW-1185">Reference proteome</keyword>
<protein>
    <submittedName>
        <fullName evidence="2">Protocatechuate 3,4-dioxygenase</fullName>
    </submittedName>
</protein>
<dbReference type="Gene3D" id="3.40.830.10">
    <property type="entry name" value="LigB-like"/>
    <property type="match status" value="1"/>
</dbReference>
<dbReference type="RefSeq" id="WP_111530361.1">
    <property type="nucleotide sequence ID" value="NZ_JBHRSG010000003.1"/>
</dbReference>
<dbReference type="Proteomes" id="UP000249254">
    <property type="component" value="Unassembled WGS sequence"/>
</dbReference>
<keyword evidence="2" id="KW-0223">Dioxygenase</keyword>
<dbReference type="AlphaFoldDB" id="A0A328AB48"/>
<dbReference type="GO" id="GO:0008198">
    <property type="term" value="F:ferrous iron binding"/>
    <property type="evidence" value="ECO:0007669"/>
    <property type="project" value="InterPro"/>
</dbReference>
<dbReference type="InterPro" id="IPR004183">
    <property type="entry name" value="Xdiol_dOase_suB"/>
</dbReference>
<dbReference type="NCBIfam" id="NF009902">
    <property type="entry name" value="PRK13365.1"/>
    <property type="match status" value="1"/>
</dbReference>
<comment type="caution">
    <text evidence="2">The sequence shown here is derived from an EMBL/GenBank/DDBJ whole genome shotgun (WGS) entry which is preliminary data.</text>
</comment>
<name>A0A328AB48_9CAUL</name>
<evidence type="ECO:0000259" key="1">
    <source>
        <dbReference type="Pfam" id="PF02900"/>
    </source>
</evidence>
<evidence type="ECO:0000313" key="2">
    <source>
        <dbReference type="EMBL" id="RAK51799.1"/>
    </source>
</evidence>
<accession>A0A328AB48</accession>
<proteinExistence type="predicted"/>
<organism evidence="2 3">
    <name type="scientific">Phenylobacterium soli</name>
    <dbReference type="NCBI Taxonomy" id="2170551"/>
    <lineage>
        <taxon>Bacteria</taxon>
        <taxon>Pseudomonadati</taxon>
        <taxon>Pseudomonadota</taxon>
        <taxon>Alphaproteobacteria</taxon>
        <taxon>Caulobacterales</taxon>
        <taxon>Caulobacteraceae</taxon>
        <taxon>Phenylobacterium</taxon>
    </lineage>
</organism>
<reference evidence="3" key="1">
    <citation type="submission" date="2018-05" db="EMBL/GenBank/DDBJ databases">
        <authorList>
            <person name="Li X."/>
        </authorList>
    </citation>
    <scope>NUCLEOTIDE SEQUENCE [LARGE SCALE GENOMIC DNA]</scope>
    <source>
        <strain evidence="3">LX32</strain>
    </source>
</reference>
<dbReference type="EMBL" id="QFYQ01000002">
    <property type="protein sequence ID" value="RAK51799.1"/>
    <property type="molecule type" value="Genomic_DNA"/>
</dbReference>
<dbReference type="NCBIfam" id="NF009901">
    <property type="entry name" value="PRK13364.1"/>
    <property type="match status" value="1"/>
</dbReference>
<feature type="domain" description="Extradiol ring-cleavage dioxygenase class III enzyme subunit B" evidence="1">
    <location>
        <begin position="8"/>
        <end position="269"/>
    </location>
</feature>
<evidence type="ECO:0000313" key="3">
    <source>
        <dbReference type="Proteomes" id="UP000249254"/>
    </source>
</evidence>
<keyword evidence="2" id="KW-0560">Oxidoreductase</keyword>
<dbReference type="SUPFAM" id="SSF53213">
    <property type="entry name" value="LigB-like"/>
    <property type="match status" value="1"/>
</dbReference>
<dbReference type="OrthoDB" id="8673673at2"/>